<dbReference type="PROSITE" id="PS51257">
    <property type="entry name" value="PROKAR_LIPOPROTEIN"/>
    <property type="match status" value="1"/>
</dbReference>
<dbReference type="Proteomes" id="UP000198706">
    <property type="component" value="Unassembled WGS sequence"/>
</dbReference>
<gene>
    <name evidence="2" type="ORF">SAMN05216186_13445</name>
</gene>
<feature type="chain" id="PRO_5011678648" evidence="1">
    <location>
        <begin position="28"/>
        <end position="267"/>
    </location>
</feature>
<organism evidence="2 3">
    <name type="scientific">Pseudomonas indica</name>
    <dbReference type="NCBI Taxonomy" id="137658"/>
    <lineage>
        <taxon>Bacteria</taxon>
        <taxon>Pseudomonadati</taxon>
        <taxon>Pseudomonadota</taxon>
        <taxon>Gammaproteobacteria</taxon>
        <taxon>Pseudomonadales</taxon>
        <taxon>Pseudomonadaceae</taxon>
        <taxon>Pseudomonas</taxon>
    </lineage>
</organism>
<dbReference type="RefSeq" id="WP_084339761.1">
    <property type="nucleotide sequence ID" value="NZ_FNFD01000034.1"/>
</dbReference>
<evidence type="ECO:0000313" key="2">
    <source>
        <dbReference type="EMBL" id="SDL89829.1"/>
    </source>
</evidence>
<sequence>MDRSHRLPTWISVFVLACASLSQPAWAKDAQPCSGELLHSLGRQLGQEGWNVPGESEGRVIAAACKRWPDDPAQTVVAVAYLDSTDDAPPGERSPRLLLSKVEGVSGMLRERYETRLEEDAATEVDSGSLWLDTARYHLAPGVRAFGVVFRSVARGASCPDGGFDDLLTLVVPDAGQLRPVFSTYLSQWTTVKGTSCVSDSGFEMEVSRLTLGIGPNRSNGYADLIVTSRVRNDFEGGNVLRTVSETVRYDGTRYPFEEFSNFWQRQ</sequence>
<evidence type="ECO:0000313" key="3">
    <source>
        <dbReference type="Proteomes" id="UP000198706"/>
    </source>
</evidence>
<dbReference type="EMBL" id="FNFD01000034">
    <property type="protein sequence ID" value="SDL89829.1"/>
    <property type="molecule type" value="Genomic_DNA"/>
</dbReference>
<feature type="signal peptide" evidence="1">
    <location>
        <begin position="1"/>
        <end position="27"/>
    </location>
</feature>
<keyword evidence="1" id="KW-0732">Signal</keyword>
<accession>A0A1G9NTW3</accession>
<keyword evidence="3" id="KW-1185">Reference proteome</keyword>
<dbReference type="AlphaFoldDB" id="A0A1G9NTW3"/>
<evidence type="ECO:0000256" key="1">
    <source>
        <dbReference type="SAM" id="SignalP"/>
    </source>
</evidence>
<name>A0A1G9NTW3_9PSED</name>
<proteinExistence type="predicted"/>
<protein>
    <submittedName>
        <fullName evidence="2">Uncharacterized protein</fullName>
    </submittedName>
</protein>
<reference evidence="2 3" key="1">
    <citation type="submission" date="2016-10" db="EMBL/GenBank/DDBJ databases">
        <authorList>
            <person name="de Groot N.N."/>
        </authorList>
    </citation>
    <scope>NUCLEOTIDE SEQUENCE [LARGE SCALE GENOMIC DNA]</scope>
    <source>
        <strain evidence="2 3">JCM 21544</strain>
    </source>
</reference>